<name>A0ABU1RXB2_9FLAO</name>
<dbReference type="Pfam" id="PF24718">
    <property type="entry name" value="HTH_73"/>
    <property type="match status" value="1"/>
</dbReference>
<dbReference type="InterPro" id="IPR056975">
    <property type="entry name" value="HTH_73"/>
</dbReference>
<comment type="caution">
    <text evidence="2">The sequence shown here is derived from an EMBL/GenBank/DDBJ whole genome shotgun (WGS) entry which is preliminary data.</text>
</comment>
<feature type="domain" description="HTH-like" evidence="1">
    <location>
        <begin position="3"/>
        <end position="74"/>
    </location>
</feature>
<gene>
    <name evidence="2" type="ORF">J2W95_000086</name>
</gene>
<evidence type="ECO:0000259" key="1">
    <source>
        <dbReference type="Pfam" id="PF24718"/>
    </source>
</evidence>
<dbReference type="RefSeq" id="WP_310002782.1">
    <property type="nucleotide sequence ID" value="NZ_JAVDTX010000001.1"/>
</dbReference>
<proteinExistence type="predicted"/>
<organism evidence="2 3">
    <name type="scientific">Flavobacterium granuli</name>
    <dbReference type="NCBI Taxonomy" id="280093"/>
    <lineage>
        <taxon>Bacteria</taxon>
        <taxon>Pseudomonadati</taxon>
        <taxon>Bacteroidota</taxon>
        <taxon>Flavobacteriia</taxon>
        <taxon>Flavobacteriales</taxon>
        <taxon>Flavobacteriaceae</taxon>
        <taxon>Flavobacterium</taxon>
    </lineage>
</organism>
<reference evidence="2 3" key="1">
    <citation type="submission" date="2023-07" db="EMBL/GenBank/DDBJ databases">
        <title>Sorghum-associated microbial communities from plants grown in Nebraska, USA.</title>
        <authorList>
            <person name="Schachtman D."/>
        </authorList>
    </citation>
    <scope>NUCLEOTIDE SEQUENCE [LARGE SCALE GENOMIC DNA]</scope>
    <source>
        <strain evidence="2 3">BE124</strain>
    </source>
</reference>
<dbReference type="Proteomes" id="UP001261871">
    <property type="component" value="Unassembled WGS sequence"/>
</dbReference>
<accession>A0ABU1RXB2</accession>
<evidence type="ECO:0000313" key="2">
    <source>
        <dbReference type="EMBL" id="MDR6843406.1"/>
    </source>
</evidence>
<sequence length="76" mass="8516">MSIAELGAVLNSMYNDASMEDAGLMIRLFGIRYAAEIKKENYSNEEIIKASGISELYVYELSKGLKLSEYVNSKQL</sequence>
<protein>
    <recommendedName>
        <fullName evidence="1">HTH-like domain-containing protein</fullName>
    </recommendedName>
</protein>
<keyword evidence="3" id="KW-1185">Reference proteome</keyword>
<dbReference type="EMBL" id="JAVDTX010000001">
    <property type="protein sequence ID" value="MDR6843406.1"/>
    <property type="molecule type" value="Genomic_DNA"/>
</dbReference>
<evidence type="ECO:0000313" key="3">
    <source>
        <dbReference type="Proteomes" id="UP001261871"/>
    </source>
</evidence>